<gene>
    <name evidence="3" type="ORF">ETSY2_43785</name>
</gene>
<dbReference type="GO" id="GO:0017168">
    <property type="term" value="F:5-oxoprolinase (ATP-hydrolyzing) activity"/>
    <property type="evidence" value="ECO:0007669"/>
    <property type="project" value="TreeGrafter"/>
</dbReference>
<reference evidence="3 4" key="1">
    <citation type="journal article" date="2014" name="Nature">
        <title>An environmental bacterial taxon with a large and distinct metabolic repertoire.</title>
        <authorList>
            <person name="Wilson M.C."/>
            <person name="Mori T."/>
            <person name="Ruckert C."/>
            <person name="Uria A.R."/>
            <person name="Helf M.J."/>
            <person name="Takada K."/>
            <person name="Gernert C."/>
            <person name="Steffens U.A."/>
            <person name="Heycke N."/>
            <person name="Schmitt S."/>
            <person name="Rinke C."/>
            <person name="Helfrich E.J."/>
            <person name="Brachmann A.O."/>
            <person name="Gurgui C."/>
            <person name="Wakimoto T."/>
            <person name="Kracht M."/>
            <person name="Crusemann M."/>
            <person name="Hentschel U."/>
            <person name="Abe I."/>
            <person name="Matsunaga S."/>
            <person name="Kalinowski J."/>
            <person name="Takeyama H."/>
            <person name="Piel J."/>
        </authorList>
    </citation>
    <scope>NUCLEOTIDE SEQUENCE [LARGE SCALE GENOMIC DNA]</scope>
    <source>
        <strain evidence="4">TSY2</strain>
    </source>
</reference>
<dbReference type="GO" id="GO:0005829">
    <property type="term" value="C:cytosol"/>
    <property type="evidence" value="ECO:0007669"/>
    <property type="project" value="TreeGrafter"/>
</dbReference>
<feature type="compositionally biased region" description="Basic and acidic residues" evidence="1">
    <location>
        <begin position="339"/>
        <end position="361"/>
    </location>
</feature>
<protein>
    <recommendedName>
        <fullName evidence="2">Hydantoinase B/oxoprolinase domain-containing protein</fullName>
    </recommendedName>
</protein>
<proteinExistence type="predicted"/>
<feature type="region of interest" description="Disordered" evidence="1">
    <location>
        <begin position="335"/>
        <end position="361"/>
    </location>
</feature>
<accession>W4LKI5</accession>
<dbReference type="InterPro" id="IPR003692">
    <property type="entry name" value="Hydantoinase_B"/>
</dbReference>
<feature type="non-terminal residue" evidence="3">
    <location>
        <position position="1"/>
    </location>
</feature>
<name>W4LKI5_9BACT</name>
<evidence type="ECO:0000313" key="3">
    <source>
        <dbReference type="EMBL" id="ETW97846.1"/>
    </source>
</evidence>
<organism evidence="3 4">
    <name type="scientific">Candidatus Entotheonella gemina</name>
    <dbReference type="NCBI Taxonomy" id="1429439"/>
    <lineage>
        <taxon>Bacteria</taxon>
        <taxon>Pseudomonadati</taxon>
        <taxon>Nitrospinota/Tectimicrobiota group</taxon>
        <taxon>Candidatus Tectimicrobiota</taxon>
        <taxon>Candidatus Entotheonellia</taxon>
        <taxon>Candidatus Entotheonellales</taxon>
        <taxon>Candidatus Entotheonellaceae</taxon>
        <taxon>Candidatus Entotheonella</taxon>
    </lineage>
</organism>
<dbReference type="EMBL" id="AZHX01002005">
    <property type="protein sequence ID" value="ETW97846.1"/>
    <property type="molecule type" value="Genomic_DNA"/>
</dbReference>
<dbReference type="GO" id="GO:0006749">
    <property type="term" value="P:glutathione metabolic process"/>
    <property type="evidence" value="ECO:0007669"/>
    <property type="project" value="TreeGrafter"/>
</dbReference>
<dbReference type="PANTHER" id="PTHR11365">
    <property type="entry name" value="5-OXOPROLINASE RELATED"/>
    <property type="match status" value="1"/>
</dbReference>
<feature type="domain" description="Hydantoinase B/oxoprolinase" evidence="2">
    <location>
        <begin position="2"/>
        <end position="288"/>
    </location>
</feature>
<dbReference type="Pfam" id="PF02538">
    <property type="entry name" value="Hydantoinase_B"/>
    <property type="match status" value="1"/>
</dbReference>
<dbReference type="Proteomes" id="UP000019140">
    <property type="component" value="Unassembled WGS sequence"/>
</dbReference>
<sequence>PYTFTEYLDDDGIDPDPIKIQLTLTIDGERIIADFAGTSPQCKGSIQPNLPATKSMVYAAIRCVLSPDIPYNSGFFRPIEVLAPEGSFVNAQHPAPFAARALGARRVAQTVFGALTQALPGKIFAAWGGGEFGISIGGYYANRKPFVHLEFHNDTSWGGGPDKDGLDGQPGPMSNLANTPIELLEAEQPIRIDRYGFVPDTGGAGKYRGGLAVMRDFRLLEEATLQIRSDRRKFRPYGLYGGKPGTPASGVLNPDTAPQEMPSKFIMTAQPGDVYRLVLAGGGGYGAPWERDPERVADDVREEKLSVAYARQEYGVVLDPTTLAVDVMATEALRQSQRHGVDEALRQHHRRGDNPERNGHR</sequence>
<dbReference type="AlphaFoldDB" id="W4LKI5"/>
<keyword evidence="4" id="KW-1185">Reference proteome</keyword>
<dbReference type="InterPro" id="IPR045079">
    <property type="entry name" value="Oxoprolinase-like"/>
</dbReference>
<comment type="caution">
    <text evidence="3">The sequence shown here is derived from an EMBL/GenBank/DDBJ whole genome shotgun (WGS) entry which is preliminary data.</text>
</comment>
<dbReference type="HOGENOM" id="CLU_766200_0_0_7"/>
<evidence type="ECO:0000313" key="4">
    <source>
        <dbReference type="Proteomes" id="UP000019140"/>
    </source>
</evidence>
<evidence type="ECO:0000256" key="1">
    <source>
        <dbReference type="SAM" id="MobiDB-lite"/>
    </source>
</evidence>
<dbReference type="PANTHER" id="PTHR11365:SF23">
    <property type="entry name" value="HYPOTHETICAL 5-OXOPROLINASE (EUROFUNG)-RELATED"/>
    <property type="match status" value="1"/>
</dbReference>
<evidence type="ECO:0000259" key="2">
    <source>
        <dbReference type="Pfam" id="PF02538"/>
    </source>
</evidence>